<comment type="caution">
    <text evidence="3">The sequence shown here is derived from an EMBL/GenBank/DDBJ whole genome shotgun (WGS) entry which is preliminary data.</text>
</comment>
<dbReference type="Pfam" id="PF03729">
    <property type="entry name" value="DUF308"/>
    <property type="match status" value="1"/>
</dbReference>
<reference evidence="3 4" key="1">
    <citation type="journal article" date="2019" name="Int. J. Syst. Evol. Microbiol.">
        <title>The Global Catalogue of Microorganisms (GCM) 10K type strain sequencing project: providing services to taxonomists for standard genome sequencing and annotation.</title>
        <authorList>
            <consortium name="The Broad Institute Genomics Platform"/>
            <consortium name="The Broad Institute Genome Sequencing Center for Infectious Disease"/>
            <person name="Wu L."/>
            <person name="Ma J."/>
        </authorList>
    </citation>
    <scope>NUCLEOTIDE SEQUENCE [LARGE SCALE GENOMIC DNA]</scope>
    <source>
        <strain evidence="3 4">CGMCC 1.12125</strain>
    </source>
</reference>
<dbReference type="AlphaFoldDB" id="A0ABD6C8Q0"/>
<feature type="transmembrane region" description="Helical" evidence="2">
    <location>
        <begin position="43"/>
        <end position="61"/>
    </location>
</feature>
<keyword evidence="2" id="KW-1133">Transmembrane helix</keyword>
<dbReference type="InterPro" id="IPR005325">
    <property type="entry name" value="DUF308_memb"/>
</dbReference>
<protein>
    <submittedName>
        <fullName evidence="3">HdeD family acid-resistance protein</fullName>
    </submittedName>
</protein>
<dbReference type="InterPro" id="IPR052712">
    <property type="entry name" value="Acid_resist_chaperone_HdeD"/>
</dbReference>
<feature type="transmembrane region" description="Helical" evidence="2">
    <location>
        <begin position="97"/>
        <end position="116"/>
    </location>
</feature>
<accession>A0ABD6C8Q0</accession>
<sequence>MNSDNSDDTIDADSQDEPTDTRSERVTSAGEPGVQSLAANRTLVMAVGVLIALLGIVAILAPFVSGLALTLVFGGLLVAGAIFHTASAFAARGWSGFAFGVLLAVLYGIAGVALLANPTLGLVTLTLLLGIYFLVEGLVQLLMGLRIRANSNWGWMLFSGIVSLLLSSLILLEFPSSAAWAVGLLFGVNLLTTGVAMASLAMAATPEAAPTATGPVGETRT</sequence>
<dbReference type="PANTHER" id="PTHR34989:SF1">
    <property type="entry name" value="PROTEIN HDED"/>
    <property type="match status" value="1"/>
</dbReference>
<name>A0ABD6C8Q0_9EURY</name>
<feature type="region of interest" description="Disordered" evidence="1">
    <location>
        <begin position="1"/>
        <end position="31"/>
    </location>
</feature>
<keyword evidence="2" id="KW-0812">Transmembrane</keyword>
<evidence type="ECO:0000313" key="4">
    <source>
        <dbReference type="Proteomes" id="UP001597119"/>
    </source>
</evidence>
<feature type="transmembrane region" description="Helical" evidence="2">
    <location>
        <begin position="155"/>
        <end position="172"/>
    </location>
</feature>
<feature type="transmembrane region" description="Helical" evidence="2">
    <location>
        <begin position="122"/>
        <end position="143"/>
    </location>
</feature>
<evidence type="ECO:0000256" key="1">
    <source>
        <dbReference type="SAM" id="MobiDB-lite"/>
    </source>
</evidence>
<organism evidence="3 4">
    <name type="scientific">Halorientalis brevis</name>
    <dbReference type="NCBI Taxonomy" id="1126241"/>
    <lineage>
        <taxon>Archaea</taxon>
        <taxon>Methanobacteriati</taxon>
        <taxon>Methanobacteriota</taxon>
        <taxon>Stenosarchaea group</taxon>
        <taxon>Halobacteria</taxon>
        <taxon>Halobacteriales</taxon>
        <taxon>Haloarculaceae</taxon>
        <taxon>Halorientalis</taxon>
    </lineage>
</organism>
<dbReference type="RefSeq" id="WP_247377084.1">
    <property type="nucleotide sequence ID" value="NZ_JALLGV010000003.1"/>
</dbReference>
<keyword evidence="4" id="KW-1185">Reference proteome</keyword>
<feature type="transmembrane region" description="Helical" evidence="2">
    <location>
        <begin position="67"/>
        <end position="90"/>
    </location>
</feature>
<evidence type="ECO:0000313" key="3">
    <source>
        <dbReference type="EMBL" id="MFD1585805.1"/>
    </source>
</evidence>
<dbReference type="EMBL" id="JBHUDJ010000001">
    <property type="protein sequence ID" value="MFD1585805.1"/>
    <property type="molecule type" value="Genomic_DNA"/>
</dbReference>
<gene>
    <name evidence="3" type="ORF">ACFR9U_02325</name>
</gene>
<evidence type="ECO:0000256" key="2">
    <source>
        <dbReference type="SAM" id="Phobius"/>
    </source>
</evidence>
<keyword evidence="2" id="KW-0472">Membrane</keyword>
<proteinExistence type="predicted"/>
<feature type="transmembrane region" description="Helical" evidence="2">
    <location>
        <begin position="178"/>
        <end position="201"/>
    </location>
</feature>
<dbReference type="PANTHER" id="PTHR34989">
    <property type="entry name" value="PROTEIN HDED"/>
    <property type="match status" value="1"/>
</dbReference>
<dbReference type="Proteomes" id="UP001597119">
    <property type="component" value="Unassembled WGS sequence"/>
</dbReference>
<feature type="compositionally biased region" description="Acidic residues" evidence="1">
    <location>
        <begin position="1"/>
        <end position="18"/>
    </location>
</feature>